<dbReference type="AlphaFoldDB" id="A0A2K3D5D1"/>
<evidence type="ECO:0000313" key="1">
    <source>
        <dbReference type="EMBL" id="PNW75740.1"/>
    </source>
</evidence>
<dbReference type="Gramene" id="PNW75740">
    <property type="protein sequence ID" value="PNW75740"/>
    <property type="gene ID" value="CHLRE_12g539121v5"/>
</dbReference>
<evidence type="ECO:0000313" key="2">
    <source>
        <dbReference type="Proteomes" id="UP000006906"/>
    </source>
</evidence>
<keyword evidence="2" id="KW-1185">Reference proteome</keyword>
<dbReference type="PaxDb" id="3055-EDO95649"/>
<reference evidence="1 2" key="1">
    <citation type="journal article" date="2007" name="Science">
        <title>The Chlamydomonas genome reveals the evolution of key animal and plant functions.</title>
        <authorList>
            <person name="Merchant S.S."/>
            <person name="Prochnik S.E."/>
            <person name="Vallon O."/>
            <person name="Harris E.H."/>
            <person name="Karpowicz S.J."/>
            <person name="Witman G.B."/>
            <person name="Terry A."/>
            <person name="Salamov A."/>
            <person name="Fritz-Laylin L.K."/>
            <person name="Marechal-Drouard L."/>
            <person name="Marshall W.F."/>
            <person name="Qu L.H."/>
            <person name="Nelson D.R."/>
            <person name="Sanderfoot A.A."/>
            <person name="Spalding M.H."/>
            <person name="Kapitonov V.V."/>
            <person name="Ren Q."/>
            <person name="Ferris P."/>
            <person name="Lindquist E."/>
            <person name="Shapiro H."/>
            <person name="Lucas S.M."/>
            <person name="Grimwood J."/>
            <person name="Schmutz J."/>
            <person name="Cardol P."/>
            <person name="Cerutti H."/>
            <person name="Chanfreau G."/>
            <person name="Chen C.L."/>
            <person name="Cognat V."/>
            <person name="Croft M.T."/>
            <person name="Dent R."/>
            <person name="Dutcher S."/>
            <person name="Fernandez E."/>
            <person name="Fukuzawa H."/>
            <person name="Gonzalez-Ballester D."/>
            <person name="Gonzalez-Halphen D."/>
            <person name="Hallmann A."/>
            <person name="Hanikenne M."/>
            <person name="Hippler M."/>
            <person name="Inwood W."/>
            <person name="Jabbari K."/>
            <person name="Kalanon M."/>
            <person name="Kuras R."/>
            <person name="Lefebvre P.A."/>
            <person name="Lemaire S.D."/>
            <person name="Lobanov A.V."/>
            <person name="Lohr M."/>
            <person name="Manuell A."/>
            <person name="Meier I."/>
            <person name="Mets L."/>
            <person name="Mittag M."/>
            <person name="Mittelmeier T."/>
            <person name="Moroney J.V."/>
            <person name="Moseley J."/>
            <person name="Napoli C."/>
            <person name="Nedelcu A.M."/>
            <person name="Niyogi K."/>
            <person name="Novoselov S.V."/>
            <person name="Paulsen I.T."/>
            <person name="Pazour G."/>
            <person name="Purton S."/>
            <person name="Ral J.P."/>
            <person name="Riano-Pachon D.M."/>
            <person name="Riekhof W."/>
            <person name="Rymarquis L."/>
            <person name="Schroda M."/>
            <person name="Stern D."/>
            <person name="Umen J."/>
            <person name="Willows R."/>
            <person name="Wilson N."/>
            <person name="Zimmer S.L."/>
            <person name="Allmer J."/>
            <person name="Balk J."/>
            <person name="Bisova K."/>
            <person name="Chen C.J."/>
            <person name="Elias M."/>
            <person name="Gendler K."/>
            <person name="Hauser C."/>
            <person name="Lamb M.R."/>
            <person name="Ledford H."/>
            <person name="Long J.C."/>
            <person name="Minagawa J."/>
            <person name="Page M.D."/>
            <person name="Pan J."/>
            <person name="Pootakham W."/>
            <person name="Roje S."/>
            <person name="Rose A."/>
            <person name="Stahlberg E."/>
            <person name="Terauchi A.M."/>
            <person name="Yang P."/>
            <person name="Ball S."/>
            <person name="Bowler C."/>
            <person name="Dieckmann C.L."/>
            <person name="Gladyshev V.N."/>
            <person name="Green P."/>
            <person name="Jorgensen R."/>
            <person name="Mayfield S."/>
            <person name="Mueller-Roeber B."/>
            <person name="Rajamani S."/>
            <person name="Sayre R.T."/>
            <person name="Brokstein P."/>
            <person name="Dubchak I."/>
            <person name="Goodstein D."/>
            <person name="Hornick L."/>
            <person name="Huang Y.W."/>
            <person name="Jhaveri J."/>
            <person name="Luo Y."/>
            <person name="Martinez D."/>
            <person name="Ngau W.C."/>
            <person name="Otillar B."/>
            <person name="Poliakov A."/>
            <person name="Porter A."/>
            <person name="Szajkowski L."/>
            <person name="Werner G."/>
            <person name="Zhou K."/>
            <person name="Grigoriev I.V."/>
            <person name="Rokhsar D.S."/>
            <person name="Grossman A.R."/>
        </authorList>
    </citation>
    <scope>NUCLEOTIDE SEQUENCE [LARGE SCALE GENOMIC DNA]</scope>
    <source>
        <strain evidence="2">CC-503</strain>
    </source>
</reference>
<proteinExistence type="predicted"/>
<organism evidence="1 2">
    <name type="scientific">Chlamydomonas reinhardtii</name>
    <name type="common">Chlamydomonas smithii</name>
    <dbReference type="NCBI Taxonomy" id="3055"/>
    <lineage>
        <taxon>Eukaryota</taxon>
        <taxon>Viridiplantae</taxon>
        <taxon>Chlorophyta</taxon>
        <taxon>core chlorophytes</taxon>
        <taxon>Chlorophyceae</taxon>
        <taxon>CS clade</taxon>
        <taxon>Chlamydomonadales</taxon>
        <taxon>Chlamydomonadaceae</taxon>
        <taxon>Chlamydomonas</taxon>
    </lineage>
</organism>
<dbReference type="GeneID" id="66055697"/>
<dbReference type="KEGG" id="cre:CHLRE_12g539121v5"/>
<gene>
    <name evidence="1" type="ORF">CHLRE_12g539121v5</name>
</gene>
<dbReference type="RefSeq" id="XP_042918799.1">
    <property type="nucleotide sequence ID" value="XM_043068704.1"/>
</dbReference>
<protein>
    <submittedName>
        <fullName evidence="1">Uncharacterized protein</fullName>
    </submittedName>
</protein>
<dbReference type="Proteomes" id="UP000006906">
    <property type="component" value="Chromosome 12"/>
</dbReference>
<sequence length="54" mass="5978">MSTINSYSAVREKGLPLPLPPLLHLWSFMFTTLPLLSANSMEPPPDAWKLSLPA</sequence>
<dbReference type="EMBL" id="CM008973">
    <property type="protein sequence ID" value="PNW75740.1"/>
    <property type="molecule type" value="Genomic_DNA"/>
</dbReference>
<dbReference type="InParanoid" id="A0A2K3D5D1"/>
<accession>A0A2K3D5D1</accession>
<name>A0A2K3D5D1_CHLRE</name>